<comment type="caution">
    <text evidence="1">The sequence shown here is derived from an EMBL/GenBank/DDBJ whole genome shotgun (WGS) entry which is preliminary data.</text>
</comment>
<proteinExistence type="predicted"/>
<evidence type="ECO:0000313" key="2">
    <source>
        <dbReference type="Proteomes" id="UP000684084"/>
    </source>
</evidence>
<dbReference type="OrthoDB" id="2325069at2759"/>
<dbReference type="Proteomes" id="UP000684084">
    <property type="component" value="Unassembled WGS sequence"/>
</dbReference>
<name>A0A915ZFI0_9GLOM</name>
<organism evidence="1 2">
    <name type="scientific">Rhizophagus irregularis</name>
    <dbReference type="NCBI Taxonomy" id="588596"/>
    <lineage>
        <taxon>Eukaryota</taxon>
        <taxon>Fungi</taxon>
        <taxon>Fungi incertae sedis</taxon>
        <taxon>Mucoromycota</taxon>
        <taxon>Glomeromycotina</taxon>
        <taxon>Glomeromycetes</taxon>
        <taxon>Glomerales</taxon>
        <taxon>Glomeraceae</taxon>
        <taxon>Rhizophagus</taxon>
    </lineage>
</organism>
<dbReference type="AlphaFoldDB" id="A0A915ZFI0"/>
<reference evidence="1" key="1">
    <citation type="submission" date="2020-05" db="EMBL/GenBank/DDBJ databases">
        <authorList>
            <person name="Rincon C."/>
            <person name="Sanders R I."/>
            <person name="Robbins C."/>
            <person name="Chaturvedi A."/>
        </authorList>
    </citation>
    <scope>NUCLEOTIDE SEQUENCE</scope>
    <source>
        <strain evidence="1">CHB12</strain>
    </source>
</reference>
<evidence type="ECO:0000313" key="1">
    <source>
        <dbReference type="EMBL" id="CAB5374474.1"/>
    </source>
</evidence>
<protein>
    <submittedName>
        <fullName evidence="1">Uncharacterized protein</fullName>
    </submittedName>
</protein>
<sequence length="69" mass="7613">MTGDRIISQQTSQYTTNNYDWIVPLLHDSRITNASNFYVRVETISLSGIFGVTPSSGGTHGPISRDLPE</sequence>
<accession>A0A915ZFI0</accession>
<dbReference type="EMBL" id="CAGKOT010000033">
    <property type="protein sequence ID" value="CAB5374474.1"/>
    <property type="molecule type" value="Genomic_DNA"/>
</dbReference>
<gene>
    <name evidence="1" type="ORF">CHRIB12_LOCUS14463</name>
</gene>